<gene>
    <name evidence="1" type="ORF">D4739_03550</name>
</gene>
<name>A0A3A5H419_9ACTN</name>
<sequence length="301" mass="33732">MNTLSQTEALELLPVLVASVAEQIGARVLLIKGAVVTGHGLRAPRLSDDVDFMVEPARFEDLVARLTELGWRIPGGDVPSVLDVRHSEAMRHEHWVCELDVHRMFPGFFADDADVFEALWADRSMITLGGIDLPAAGLAGSIVIAALHALRVPDMPRHVVELDQLQTYLRDRASDQTLAEVLALIQVTGSAVPLAPLMPSLGSVPADESDADRHQLQQWRLHAAKGDTRAVAWLQELRRQPWWRWPFAILRALLGASEWDLRKNNPQAPPGRRGVWLARWWRLRDVVPQLPKAIALVWRHR</sequence>
<dbReference type="OrthoDB" id="3782133at2"/>
<protein>
    <recommendedName>
        <fullName evidence="3">Nucleotidyltransferase family protein</fullName>
    </recommendedName>
</protein>
<comment type="caution">
    <text evidence="1">The sequence shown here is derived from an EMBL/GenBank/DDBJ whole genome shotgun (WGS) entry which is preliminary data.</text>
</comment>
<organism evidence="1 2">
    <name type="scientific">Nocardioides cavernaquae</name>
    <dbReference type="NCBI Taxonomy" id="2321396"/>
    <lineage>
        <taxon>Bacteria</taxon>
        <taxon>Bacillati</taxon>
        <taxon>Actinomycetota</taxon>
        <taxon>Actinomycetes</taxon>
        <taxon>Propionibacteriales</taxon>
        <taxon>Nocardioidaceae</taxon>
        <taxon>Nocardioides</taxon>
    </lineage>
</organism>
<accession>A0A3A5H419</accession>
<dbReference type="Pfam" id="PF14907">
    <property type="entry name" value="NTP_transf_5"/>
    <property type="match status" value="1"/>
</dbReference>
<proteinExistence type="predicted"/>
<reference evidence="2" key="1">
    <citation type="submission" date="2018-09" db="EMBL/GenBank/DDBJ databases">
        <authorList>
            <person name="Zhu H."/>
        </authorList>
    </citation>
    <scope>NUCLEOTIDE SEQUENCE [LARGE SCALE GENOMIC DNA]</scope>
    <source>
        <strain evidence="2">K1W22B-1</strain>
    </source>
</reference>
<dbReference type="InterPro" id="IPR039498">
    <property type="entry name" value="NTP_transf_5"/>
</dbReference>
<evidence type="ECO:0000313" key="1">
    <source>
        <dbReference type="EMBL" id="RJS45382.1"/>
    </source>
</evidence>
<dbReference type="RefSeq" id="WP_120059282.1">
    <property type="nucleotide sequence ID" value="NZ_QYRP01000002.1"/>
</dbReference>
<keyword evidence="2" id="KW-1185">Reference proteome</keyword>
<dbReference type="Proteomes" id="UP000276542">
    <property type="component" value="Unassembled WGS sequence"/>
</dbReference>
<evidence type="ECO:0008006" key="3">
    <source>
        <dbReference type="Google" id="ProtNLM"/>
    </source>
</evidence>
<evidence type="ECO:0000313" key="2">
    <source>
        <dbReference type="Proteomes" id="UP000276542"/>
    </source>
</evidence>
<dbReference type="AlphaFoldDB" id="A0A3A5H419"/>
<dbReference type="EMBL" id="QYRP01000002">
    <property type="protein sequence ID" value="RJS45382.1"/>
    <property type="molecule type" value="Genomic_DNA"/>
</dbReference>